<accession>A0AAP6JF11</accession>
<dbReference type="PANTHER" id="PTHR43841">
    <property type="entry name" value="3-HYDROXYACYL-THIOESTER DEHYDRATASE HTDX-RELATED"/>
    <property type="match status" value="1"/>
</dbReference>
<sequence length="305" mass="33822">MSVMTEEDEQASASLTRAYARLLSNELLPSRSGDLPNSAYPLRCRAPVELNDDRLQAYRRLLGLPAADLMPPLYPQVAAMPLHLQLLSTPGLPGRSLGVVHLGQRVRWKQSMERPREEQGRALDLEVSLRPGAAHPRGRIFHMETVWRDPEGVSRWEAESLLLFRGVGAPDGADVQRLPPSAPRVPAESDSQGFECPAGIGRSYARVSGDWNPIHLSSMSARLFGFQCPIVHGMWTLAKALVTVEERHPTHLAGTGLEAWFTAPLFWPSESRLHVSPAGDWFQVDRDSARRKPALWGRVSPLAQN</sequence>
<keyword evidence="3" id="KW-1185">Reference proteome</keyword>
<evidence type="ECO:0000313" key="2">
    <source>
        <dbReference type="EMBL" id="MEA5445297.1"/>
    </source>
</evidence>
<gene>
    <name evidence="2" type="ORF">VCB98_05640</name>
</gene>
<dbReference type="Pfam" id="PF01575">
    <property type="entry name" value="MaoC_dehydratas"/>
    <property type="match status" value="1"/>
</dbReference>
<dbReference type="AlphaFoldDB" id="A0AAP6JF11"/>
<dbReference type="GO" id="GO:0005835">
    <property type="term" value="C:fatty acid synthase complex"/>
    <property type="evidence" value="ECO:0007669"/>
    <property type="project" value="InterPro"/>
</dbReference>
<dbReference type="GO" id="GO:0006633">
    <property type="term" value="P:fatty acid biosynthetic process"/>
    <property type="evidence" value="ECO:0007669"/>
    <property type="project" value="InterPro"/>
</dbReference>
<dbReference type="InterPro" id="IPR003965">
    <property type="entry name" value="Fatty_acid_synthase"/>
</dbReference>
<dbReference type="GO" id="GO:0004312">
    <property type="term" value="F:fatty acid synthase activity"/>
    <property type="evidence" value="ECO:0007669"/>
    <property type="project" value="InterPro"/>
</dbReference>
<dbReference type="InterPro" id="IPR029069">
    <property type="entry name" value="HotDog_dom_sf"/>
</dbReference>
<proteinExistence type="predicted"/>
<dbReference type="EMBL" id="JAYGII010000008">
    <property type="protein sequence ID" value="MEA5445297.1"/>
    <property type="molecule type" value="Genomic_DNA"/>
</dbReference>
<reference evidence="2 3" key="1">
    <citation type="submission" date="2023-12" db="EMBL/GenBank/DDBJ databases">
        <title>Whole-genome sequencing of halo(alkali)philic microorganisms from hypersaline lakes.</title>
        <authorList>
            <person name="Sorokin D.Y."/>
            <person name="Merkel A.Y."/>
            <person name="Messina E."/>
            <person name="Yakimov M."/>
        </authorList>
    </citation>
    <scope>NUCLEOTIDE SEQUENCE [LARGE SCALE GENOMIC DNA]</scope>
    <source>
        <strain evidence="2 3">AB-CW1</strain>
    </source>
</reference>
<dbReference type="Proteomes" id="UP001302316">
    <property type="component" value="Unassembled WGS sequence"/>
</dbReference>
<protein>
    <submittedName>
        <fullName evidence="2">MaoC/PaaZ C-terminal domain-containing protein</fullName>
    </submittedName>
</protein>
<dbReference type="InterPro" id="IPR002539">
    <property type="entry name" value="MaoC-like_dom"/>
</dbReference>
<organism evidence="2 3">
    <name type="scientific">Natronospira elongata</name>
    <dbReference type="NCBI Taxonomy" id="3110268"/>
    <lineage>
        <taxon>Bacteria</taxon>
        <taxon>Pseudomonadati</taxon>
        <taxon>Pseudomonadota</taxon>
        <taxon>Gammaproteobacteria</taxon>
        <taxon>Natronospirales</taxon>
        <taxon>Natronospiraceae</taxon>
        <taxon>Natronospira</taxon>
    </lineage>
</organism>
<comment type="caution">
    <text evidence="2">The sequence shown here is derived from an EMBL/GenBank/DDBJ whole genome shotgun (WGS) entry which is preliminary data.</text>
</comment>
<dbReference type="RefSeq" id="WP_346050926.1">
    <property type="nucleotide sequence ID" value="NZ_JAYGII010000008.1"/>
</dbReference>
<evidence type="ECO:0000313" key="3">
    <source>
        <dbReference type="Proteomes" id="UP001302316"/>
    </source>
</evidence>
<dbReference type="SUPFAM" id="SSF54637">
    <property type="entry name" value="Thioesterase/thiol ester dehydrase-isomerase"/>
    <property type="match status" value="1"/>
</dbReference>
<dbReference type="PRINTS" id="PR01483">
    <property type="entry name" value="FASYNTHASE"/>
</dbReference>
<feature type="domain" description="MaoC-like" evidence="1">
    <location>
        <begin position="203"/>
        <end position="272"/>
    </location>
</feature>
<dbReference type="Gene3D" id="3.10.129.10">
    <property type="entry name" value="Hotdog Thioesterase"/>
    <property type="match status" value="1"/>
</dbReference>
<dbReference type="PANTHER" id="PTHR43841:SF3">
    <property type="entry name" value="(3R)-HYDROXYACYL-ACP DEHYDRATASE SUBUNIT HADB"/>
    <property type="match status" value="1"/>
</dbReference>
<name>A0AAP6JF11_9GAMM</name>
<evidence type="ECO:0000259" key="1">
    <source>
        <dbReference type="Pfam" id="PF01575"/>
    </source>
</evidence>